<protein>
    <submittedName>
        <fullName evidence="2">Uncharacterized protein</fullName>
    </submittedName>
</protein>
<dbReference type="AlphaFoldDB" id="A0A8J9X784"/>
<reference evidence="2" key="1">
    <citation type="submission" date="2022-02" db="EMBL/GenBank/DDBJ databases">
        <authorList>
            <person name="Giguere J D."/>
        </authorList>
    </citation>
    <scope>NUCLEOTIDE SEQUENCE</scope>
    <source>
        <strain evidence="2">CCAP 1055/1</strain>
    </source>
</reference>
<feature type="chain" id="PRO_5035470928" evidence="1">
    <location>
        <begin position="18"/>
        <end position="205"/>
    </location>
</feature>
<name>A0A8J9X784_PHATR</name>
<sequence>MKNVLLTTSLLWQSVSAFVPSLKPFFGTLQAVPLCIAPLHLSAITHEPSLKDQNPFPPLTPSEFVEYMLMSLRSGKGYQMLLDFSTHGWRSKIYDAVGAPASADERSVRSALKVAMTKPHNQFAILVEGEDFEISFPSDPVDYDDGTCWVECRLRASDDELLVAMGCQLQQRQTDGAWLISSIDWQDFREPFYPGVGREEWTRLF</sequence>
<organism evidence="2">
    <name type="scientific">Phaeodactylum tricornutum</name>
    <name type="common">Diatom</name>
    <dbReference type="NCBI Taxonomy" id="2850"/>
    <lineage>
        <taxon>Eukaryota</taxon>
        <taxon>Sar</taxon>
        <taxon>Stramenopiles</taxon>
        <taxon>Ochrophyta</taxon>
        <taxon>Bacillariophyta</taxon>
        <taxon>Bacillariophyceae</taxon>
        <taxon>Bacillariophycidae</taxon>
        <taxon>Naviculales</taxon>
        <taxon>Phaeodactylaceae</taxon>
        <taxon>Phaeodactylum</taxon>
    </lineage>
</organism>
<evidence type="ECO:0000256" key="1">
    <source>
        <dbReference type="SAM" id="SignalP"/>
    </source>
</evidence>
<dbReference type="EMBL" id="OU594946">
    <property type="protein sequence ID" value="CAG9290302.1"/>
    <property type="molecule type" value="Genomic_DNA"/>
</dbReference>
<accession>A0A8J9X784</accession>
<gene>
    <name evidence="2" type="ORF">PTTT1_LOCUS44371</name>
</gene>
<dbReference type="Proteomes" id="UP000836788">
    <property type="component" value="Chromosome 5"/>
</dbReference>
<proteinExistence type="predicted"/>
<keyword evidence="1" id="KW-0732">Signal</keyword>
<evidence type="ECO:0000313" key="2">
    <source>
        <dbReference type="EMBL" id="CAG9290302.1"/>
    </source>
</evidence>
<feature type="signal peptide" evidence="1">
    <location>
        <begin position="1"/>
        <end position="17"/>
    </location>
</feature>